<dbReference type="Pfam" id="PF00571">
    <property type="entry name" value="CBS"/>
    <property type="match status" value="2"/>
</dbReference>
<sequence length="187" mass="20234">MLTSAARTFTKSLSRRSTVAVATRGFAAPKLGERDAQHAWSKSCYSGIDYTISDDATVYEAVEKFAAYGVGCLVTKDAEGKLSGIVSERDYVKKVGLLEKSSKEVKVKEISTGVENLVIVRPSDTVDSCMQKMLGSDIRHLPLVDELGEVVGIVSIKDLIKAVMEEKEHTIETLASFAVGEGGHFVM</sequence>
<dbReference type="PROSITE" id="PS51371">
    <property type="entry name" value="CBS"/>
    <property type="match status" value="2"/>
</dbReference>
<dbReference type="InterPro" id="IPR046342">
    <property type="entry name" value="CBS_dom_sf"/>
</dbReference>
<dbReference type="PANTHER" id="PTHR43080">
    <property type="entry name" value="CBS DOMAIN-CONTAINING PROTEIN CBSX3, MITOCHONDRIAL"/>
    <property type="match status" value="1"/>
</dbReference>
<dbReference type="SMART" id="SM00116">
    <property type="entry name" value="CBS"/>
    <property type="match status" value="2"/>
</dbReference>
<evidence type="ECO:0000256" key="1">
    <source>
        <dbReference type="ARBA" id="ARBA00023122"/>
    </source>
</evidence>
<dbReference type="AlphaFoldDB" id="A0ABD3NK97"/>
<dbReference type="Proteomes" id="UP001530400">
    <property type="component" value="Unassembled WGS sequence"/>
</dbReference>
<evidence type="ECO:0000256" key="2">
    <source>
        <dbReference type="PROSITE-ProRule" id="PRU00703"/>
    </source>
</evidence>
<organism evidence="4 5">
    <name type="scientific">Cyclotella atomus</name>
    <dbReference type="NCBI Taxonomy" id="382360"/>
    <lineage>
        <taxon>Eukaryota</taxon>
        <taxon>Sar</taxon>
        <taxon>Stramenopiles</taxon>
        <taxon>Ochrophyta</taxon>
        <taxon>Bacillariophyta</taxon>
        <taxon>Coscinodiscophyceae</taxon>
        <taxon>Thalassiosirophycidae</taxon>
        <taxon>Stephanodiscales</taxon>
        <taxon>Stephanodiscaceae</taxon>
        <taxon>Cyclotella</taxon>
    </lineage>
</organism>
<reference evidence="4 5" key="1">
    <citation type="submission" date="2024-10" db="EMBL/GenBank/DDBJ databases">
        <title>Updated reference genomes for cyclostephanoid diatoms.</title>
        <authorList>
            <person name="Roberts W.R."/>
            <person name="Alverson A.J."/>
        </authorList>
    </citation>
    <scope>NUCLEOTIDE SEQUENCE [LARGE SCALE GENOMIC DNA]</scope>
    <source>
        <strain evidence="4 5">AJA010-31</strain>
    </source>
</reference>
<protein>
    <recommendedName>
        <fullName evidence="3">CBS domain-containing protein</fullName>
    </recommendedName>
</protein>
<dbReference type="EMBL" id="JALLPJ020001105">
    <property type="protein sequence ID" value="KAL3776311.1"/>
    <property type="molecule type" value="Genomic_DNA"/>
</dbReference>
<dbReference type="SUPFAM" id="SSF54631">
    <property type="entry name" value="CBS-domain pair"/>
    <property type="match status" value="1"/>
</dbReference>
<proteinExistence type="predicted"/>
<gene>
    <name evidence="4" type="ORF">ACHAWO_002705</name>
</gene>
<feature type="domain" description="CBS" evidence="3">
    <location>
        <begin position="45"/>
        <end position="102"/>
    </location>
</feature>
<dbReference type="InterPro" id="IPR044725">
    <property type="entry name" value="CBSX3_CBS_dom"/>
</dbReference>
<dbReference type="PANTHER" id="PTHR43080:SF2">
    <property type="entry name" value="CBS DOMAIN-CONTAINING PROTEIN"/>
    <property type="match status" value="1"/>
</dbReference>
<dbReference type="CDD" id="cd04623">
    <property type="entry name" value="CBS_pair_bac_euk"/>
    <property type="match status" value="1"/>
</dbReference>
<dbReference type="InterPro" id="IPR051257">
    <property type="entry name" value="Diverse_CBS-Domain"/>
</dbReference>
<feature type="domain" description="CBS" evidence="3">
    <location>
        <begin position="110"/>
        <end position="171"/>
    </location>
</feature>
<keyword evidence="1 2" id="KW-0129">CBS domain</keyword>
<evidence type="ECO:0000313" key="4">
    <source>
        <dbReference type="EMBL" id="KAL3776311.1"/>
    </source>
</evidence>
<evidence type="ECO:0000313" key="5">
    <source>
        <dbReference type="Proteomes" id="UP001530400"/>
    </source>
</evidence>
<name>A0ABD3NK97_9STRA</name>
<evidence type="ECO:0000259" key="3">
    <source>
        <dbReference type="PROSITE" id="PS51371"/>
    </source>
</evidence>
<accession>A0ABD3NK97</accession>
<comment type="caution">
    <text evidence="4">The sequence shown here is derived from an EMBL/GenBank/DDBJ whole genome shotgun (WGS) entry which is preliminary data.</text>
</comment>
<dbReference type="InterPro" id="IPR000644">
    <property type="entry name" value="CBS_dom"/>
</dbReference>
<dbReference type="Gene3D" id="3.10.580.10">
    <property type="entry name" value="CBS-domain"/>
    <property type="match status" value="1"/>
</dbReference>
<keyword evidence="5" id="KW-1185">Reference proteome</keyword>